<keyword evidence="1" id="KW-1185">Reference proteome</keyword>
<reference evidence="2" key="1">
    <citation type="submission" date="2022-11" db="UniProtKB">
        <authorList>
            <consortium name="WormBaseParasite"/>
        </authorList>
    </citation>
    <scope>IDENTIFICATION</scope>
</reference>
<sequence length="73" mass="8363">CNADDNWSRRYAQRAENSLRVMKAQKEKGAEWHKSTRPDVPITSFFVKRMRAQLAANKTLINDAVALVVSLMQ</sequence>
<dbReference type="AlphaFoldDB" id="A0A914ZIS3"/>
<name>A0A914ZIS3_PARUN</name>
<dbReference type="WBParaSite" id="PgB05_g045_t04">
    <property type="protein sequence ID" value="PgB05_g045_t04"/>
    <property type="gene ID" value="PgB05_g045"/>
</dbReference>
<organism evidence="1 2">
    <name type="scientific">Parascaris univalens</name>
    <name type="common">Nematode worm</name>
    <dbReference type="NCBI Taxonomy" id="6257"/>
    <lineage>
        <taxon>Eukaryota</taxon>
        <taxon>Metazoa</taxon>
        <taxon>Ecdysozoa</taxon>
        <taxon>Nematoda</taxon>
        <taxon>Chromadorea</taxon>
        <taxon>Rhabditida</taxon>
        <taxon>Spirurina</taxon>
        <taxon>Ascaridomorpha</taxon>
        <taxon>Ascaridoidea</taxon>
        <taxon>Ascarididae</taxon>
        <taxon>Parascaris</taxon>
    </lineage>
</organism>
<evidence type="ECO:0000313" key="1">
    <source>
        <dbReference type="Proteomes" id="UP000887569"/>
    </source>
</evidence>
<protein>
    <submittedName>
        <fullName evidence="2">Vinculin</fullName>
    </submittedName>
</protein>
<dbReference type="Proteomes" id="UP000887569">
    <property type="component" value="Unplaced"/>
</dbReference>
<evidence type="ECO:0000313" key="2">
    <source>
        <dbReference type="WBParaSite" id="PgB05_g045_t04"/>
    </source>
</evidence>
<proteinExistence type="predicted"/>
<accession>A0A914ZIS3</accession>